<dbReference type="Proteomes" id="UP000523007">
    <property type="component" value="Unassembled WGS sequence"/>
</dbReference>
<proteinExistence type="predicted"/>
<dbReference type="RefSeq" id="WP_184578408.1">
    <property type="nucleotide sequence ID" value="NZ_JACHJT010000001.1"/>
</dbReference>
<gene>
    <name evidence="2" type="ORF">F4561_002571</name>
</gene>
<keyword evidence="3" id="KW-1185">Reference proteome</keyword>
<keyword evidence="1" id="KW-1133">Transmembrane helix</keyword>
<comment type="caution">
    <text evidence="2">The sequence shown here is derived from an EMBL/GenBank/DDBJ whole genome shotgun (WGS) entry which is preliminary data.</text>
</comment>
<dbReference type="EMBL" id="JACHJT010000001">
    <property type="protein sequence ID" value="MBB4931751.1"/>
    <property type="molecule type" value="Genomic_DNA"/>
</dbReference>
<evidence type="ECO:0000313" key="2">
    <source>
        <dbReference type="EMBL" id="MBB4931751.1"/>
    </source>
</evidence>
<feature type="transmembrane region" description="Helical" evidence="1">
    <location>
        <begin position="149"/>
        <end position="171"/>
    </location>
</feature>
<name>A0A7W7RHW0_9ACTN</name>
<reference evidence="2 3" key="1">
    <citation type="submission" date="2020-08" db="EMBL/GenBank/DDBJ databases">
        <title>Sequencing the genomes of 1000 actinobacteria strains.</title>
        <authorList>
            <person name="Klenk H.-P."/>
        </authorList>
    </citation>
    <scope>NUCLEOTIDE SEQUENCE [LARGE SCALE GENOMIC DNA]</scope>
    <source>
        <strain evidence="2 3">DSM 102030</strain>
    </source>
</reference>
<feature type="transmembrane region" description="Helical" evidence="1">
    <location>
        <begin position="213"/>
        <end position="233"/>
    </location>
</feature>
<organism evidence="2 3">
    <name type="scientific">Lipingzhangella halophila</name>
    <dbReference type="NCBI Taxonomy" id="1783352"/>
    <lineage>
        <taxon>Bacteria</taxon>
        <taxon>Bacillati</taxon>
        <taxon>Actinomycetota</taxon>
        <taxon>Actinomycetes</taxon>
        <taxon>Streptosporangiales</taxon>
        <taxon>Nocardiopsidaceae</taxon>
        <taxon>Lipingzhangella</taxon>
    </lineage>
</organism>
<accession>A0A7W7RHW0</accession>
<keyword evidence="1" id="KW-0472">Membrane</keyword>
<dbReference type="AlphaFoldDB" id="A0A7W7RHW0"/>
<evidence type="ECO:0000313" key="3">
    <source>
        <dbReference type="Proteomes" id="UP000523007"/>
    </source>
</evidence>
<evidence type="ECO:0000256" key="1">
    <source>
        <dbReference type="SAM" id="Phobius"/>
    </source>
</evidence>
<protein>
    <submittedName>
        <fullName evidence="2">Uncharacterized protein</fullName>
    </submittedName>
</protein>
<feature type="transmembrane region" description="Helical" evidence="1">
    <location>
        <begin position="183"/>
        <end position="201"/>
    </location>
</feature>
<keyword evidence="1" id="KW-0812">Transmembrane</keyword>
<sequence>MSHPRHLFFRYKSVTVLILLIQLALLALAAFLIAREAPGGRDELQDYEAAERCQSASPGPADCLRTYEFTVAEVTIDERGRDHTYRAILTDTRGDEWQTDYGNPGPVLEHLDKGDRVTGTVWRGMLTEIEAEGASQETSDAPADMRARVLILGIMIIPACLLIVGVCVWRLRSAEPATGMGLTLYLAIWWFLAGGASPLILGTWLGDSVEESANVWMVALLWLVLAALLTAATRGGLLALRHMTAQTAAFDRKFNAADKDS</sequence>